<evidence type="ECO:0000256" key="1">
    <source>
        <dbReference type="SAM" id="MobiDB-lite"/>
    </source>
</evidence>
<feature type="transmembrane region" description="Helical" evidence="2">
    <location>
        <begin position="161"/>
        <end position="182"/>
    </location>
</feature>
<feature type="transmembrane region" description="Helical" evidence="2">
    <location>
        <begin position="246"/>
        <end position="264"/>
    </location>
</feature>
<evidence type="ECO:0000313" key="3">
    <source>
        <dbReference type="EMBL" id="ROT36539.1"/>
    </source>
</evidence>
<proteinExistence type="predicted"/>
<feature type="transmembrane region" description="Helical" evidence="2">
    <location>
        <begin position="72"/>
        <end position="90"/>
    </location>
</feature>
<feature type="transmembrane region" description="Helical" evidence="2">
    <location>
        <begin position="117"/>
        <end position="135"/>
    </location>
</feature>
<feature type="transmembrane region" description="Helical" evidence="2">
    <location>
        <begin position="214"/>
        <end position="234"/>
    </location>
</feature>
<dbReference type="STRING" id="1314773.A0A3N2PPV8"/>
<feature type="transmembrane region" description="Helical" evidence="2">
    <location>
        <begin position="46"/>
        <end position="66"/>
    </location>
</feature>
<accession>A0A3N2PPV8</accession>
<name>A0A3N2PPV8_SODAK</name>
<dbReference type="RefSeq" id="XP_028464345.1">
    <property type="nucleotide sequence ID" value="XM_028613594.1"/>
</dbReference>
<sequence>MDTCQAQGRPDLYGLGIRIAFYLPWFGAITAEYLEVSYHSDVRLLGLLLSAATFLGLVVSQSAAALQPVDLYITYLLAMGLYIPLIPFYARKALTLCDRYWDPLRWPKERMSPASKAMSFVLLVALASLGIWYWASYVPDHDCAPQQSGFLFSPVSLGNRAYIAFNAILYVVILLVCAGILLHKAGCRVKIWAVRSRRHRRRHIRQSHVRNLRIFSNLVTVTVLTAAVELTVVWNDISSANDLTNAAQTIPLFISIGFVTRAIFMHFAEAEVGSDDSSDSDDGEASGISRSSAMAESHPSGPIIPPPPPAHTG</sequence>
<dbReference type="OrthoDB" id="1806at2759"/>
<evidence type="ECO:0000256" key="2">
    <source>
        <dbReference type="SAM" id="Phobius"/>
    </source>
</evidence>
<keyword evidence="2" id="KW-0472">Membrane</keyword>
<protein>
    <submittedName>
        <fullName evidence="3">Uncharacterized protein</fullName>
    </submittedName>
</protein>
<feature type="transmembrane region" description="Helical" evidence="2">
    <location>
        <begin position="12"/>
        <end position="34"/>
    </location>
</feature>
<gene>
    <name evidence="3" type="ORF">SODALDRAFT_352496</name>
</gene>
<feature type="compositionally biased region" description="Acidic residues" evidence="1">
    <location>
        <begin position="273"/>
        <end position="284"/>
    </location>
</feature>
<keyword evidence="2" id="KW-1133">Transmembrane helix</keyword>
<evidence type="ECO:0000313" key="4">
    <source>
        <dbReference type="Proteomes" id="UP000272025"/>
    </source>
</evidence>
<keyword evidence="4" id="KW-1185">Reference proteome</keyword>
<feature type="region of interest" description="Disordered" evidence="1">
    <location>
        <begin position="273"/>
        <end position="313"/>
    </location>
</feature>
<feature type="compositionally biased region" description="Pro residues" evidence="1">
    <location>
        <begin position="302"/>
        <end position="313"/>
    </location>
</feature>
<reference evidence="3 4" key="1">
    <citation type="journal article" date="2018" name="Mol. Ecol.">
        <title>The obligate alkalophilic soda-lake fungus Sodiomyces alkalinus has shifted to a protein diet.</title>
        <authorList>
            <person name="Grum-Grzhimaylo A.A."/>
            <person name="Falkoski D.L."/>
            <person name="van den Heuvel J."/>
            <person name="Valero-Jimenez C.A."/>
            <person name="Min B."/>
            <person name="Choi I.G."/>
            <person name="Lipzen A."/>
            <person name="Daum C.G."/>
            <person name="Aanen D.K."/>
            <person name="Tsang A."/>
            <person name="Henrissat B."/>
            <person name="Bilanenko E.N."/>
            <person name="de Vries R.P."/>
            <person name="van Kan J.A.L."/>
            <person name="Grigoriev I.V."/>
            <person name="Debets A.J.M."/>
        </authorList>
    </citation>
    <scope>NUCLEOTIDE SEQUENCE [LARGE SCALE GENOMIC DNA]</scope>
    <source>
        <strain evidence="3 4">F11</strain>
    </source>
</reference>
<dbReference type="Proteomes" id="UP000272025">
    <property type="component" value="Unassembled WGS sequence"/>
</dbReference>
<dbReference type="EMBL" id="ML119059">
    <property type="protein sequence ID" value="ROT36539.1"/>
    <property type="molecule type" value="Genomic_DNA"/>
</dbReference>
<dbReference type="AlphaFoldDB" id="A0A3N2PPV8"/>
<keyword evidence="2" id="KW-0812">Transmembrane</keyword>
<dbReference type="GeneID" id="39582072"/>
<organism evidence="3 4">
    <name type="scientific">Sodiomyces alkalinus (strain CBS 110278 / VKM F-3762 / F11)</name>
    <name type="common">Alkaliphilic filamentous fungus</name>
    <dbReference type="NCBI Taxonomy" id="1314773"/>
    <lineage>
        <taxon>Eukaryota</taxon>
        <taxon>Fungi</taxon>
        <taxon>Dikarya</taxon>
        <taxon>Ascomycota</taxon>
        <taxon>Pezizomycotina</taxon>
        <taxon>Sordariomycetes</taxon>
        <taxon>Hypocreomycetidae</taxon>
        <taxon>Glomerellales</taxon>
        <taxon>Plectosphaerellaceae</taxon>
        <taxon>Sodiomyces</taxon>
    </lineage>
</organism>